<gene>
    <name evidence="3" type="primary">gloA_2</name>
    <name evidence="3" type="ORF">NCTC8272_01643</name>
</gene>
<evidence type="ECO:0000313" key="3">
    <source>
        <dbReference type="EMBL" id="VEA35003.1"/>
    </source>
</evidence>
<feature type="domain" description="VOC" evidence="2">
    <location>
        <begin position="1"/>
        <end position="35"/>
    </location>
</feature>
<dbReference type="InterPro" id="IPR029068">
    <property type="entry name" value="Glyas_Bleomycin-R_OHBP_Dase"/>
</dbReference>
<dbReference type="Gene3D" id="3.10.180.10">
    <property type="entry name" value="2,3-Dihydroxybiphenyl 1,2-Dioxygenase, domain 1"/>
    <property type="match status" value="1"/>
</dbReference>
<dbReference type="SUPFAM" id="SSF54593">
    <property type="entry name" value="Glyoxalase/Bleomycin resistance protein/Dihydroxybiphenyl dioxygenase"/>
    <property type="match status" value="1"/>
</dbReference>
<dbReference type="EMBL" id="LR134149">
    <property type="protein sequence ID" value="VEA35003.1"/>
    <property type="molecule type" value="Genomic_DNA"/>
</dbReference>
<dbReference type="InterPro" id="IPR037523">
    <property type="entry name" value="VOC_core"/>
</dbReference>
<keyword evidence="1" id="KW-0479">Metal-binding</keyword>
<dbReference type="GO" id="GO:0004462">
    <property type="term" value="F:lactoylglutathione lyase activity"/>
    <property type="evidence" value="ECO:0007669"/>
    <property type="project" value="UniProtKB-EC"/>
</dbReference>
<protein>
    <submittedName>
        <fullName evidence="3">Lactoylglutathione lyase</fullName>
        <ecNumber evidence="3">4.4.1.5</ecNumber>
    </submittedName>
</protein>
<organism evidence="3 4">
    <name type="scientific">Salmonella enterica I</name>
    <dbReference type="NCBI Taxonomy" id="59201"/>
    <lineage>
        <taxon>Bacteria</taxon>
        <taxon>Pseudomonadati</taxon>
        <taxon>Pseudomonadota</taxon>
        <taxon>Gammaproteobacteria</taxon>
        <taxon>Enterobacterales</taxon>
        <taxon>Enterobacteriaceae</taxon>
        <taxon>Salmonella</taxon>
    </lineage>
</organism>
<dbReference type="PROSITE" id="PS51819">
    <property type="entry name" value="VOC"/>
    <property type="match status" value="1"/>
</dbReference>
<dbReference type="AlphaFoldDB" id="A0A3S4FLF4"/>
<dbReference type="Proteomes" id="UP000277214">
    <property type="component" value="Chromosome 1"/>
</dbReference>
<keyword evidence="3" id="KW-0456">Lyase</keyword>
<proteinExistence type="predicted"/>
<dbReference type="PROSITE" id="PS00935">
    <property type="entry name" value="GLYOXALASE_I_2"/>
    <property type="match status" value="1"/>
</dbReference>
<dbReference type="InterPro" id="IPR018146">
    <property type="entry name" value="Glyoxalase_1_CS"/>
</dbReference>
<evidence type="ECO:0000259" key="2">
    <source>
        <dbReference type="PROSITE" id="PS51819"/>
    </source>
</evidence>
<name>A0A3S4FLF4_SALET</name>
<dbReference type="InterPro" id="IPR004360">
    <property type="entry name" value="Glyas_Fos-R_dOase_dom"/>
</dbReference>
<dbReference type="GO" id="GO:0046872">
    <property type="term" value="F:metal ion binding"/>
    <property type="evidence" value="ECO:0007669"/>
    <property type="project" value="UniProtKB-KW"/>
</dbReference>
<dbReference type="EC" id="4.4.1.5" evidence="3"/>
<evidence type="ECO:0000313" key="4">
    <source>
        <dbReference type="Proteomes" id="UP000277214"/>
    </source>
</evidence>
<reference evidence="3 4" key="1">
    <citation type="submission" date="2018-12" db="EMBL/GenBank/DDBJ databases">
        <authorList>
            <consortium name="Pathogen Informatics"/>
        </authorList>
    </citation>
    <scope>NUCLEOTIDE SEQUENCE [LARGE SCALE GENOMIC DNA]</scope>
    <source>
        <strain evidence="3 4">NCTC8272</strain>
    </source>
</reference>
<evidence type="ECO:0000256" key="1">
    <source>
        <dbReference type="ARBA" id="ARBA00022723"/>
    </source>
</evidence>
<dbReference type="Pfam" id="PF00903">
    <property type="entry name" value="Glyoxalase"/>
    <property type="match status" value="1"/>
</dbReference>
<sequence length="35" mass="3702">MGNAYGHIALSVDNAAEACERIRQNGGNVTREAGR</sequence>
<accession>A0A3S4FLF4</accession>